<dbReference type="Proteomes" id="UP000031443">
    <property type="component" value="Unassembled WGS sequence"/>
</dbReference>
<dbReference type="AlphaFoldDB" id="M7C323"/>
<feature type="region of interest" description="Disordered" evidence="1">
    <location>
        <begin position="1"/>
        <end position="38"/>
    </location>
</feature>
<accession>M7C323</accession>
<evidence type="ECO:0000313" key="3">
    <source>
        <dbReference type="Proteomes" id="UP000031443"/>
    </source>
</evidence>
<dbReference type="EMBL" id="KB531244">
    <property type="protein sequence ID" value="EMP34812.1"/>
    <property type="molecule type" value="Genomic_DNA"/>
</dbReference>
<evidence type="ECO:0000313" key="2">
    <source>
        <dbReference type="EMBL" id="EMP34812.1"/>
    </source>
</evidence>
<protein>
    <submittedName>
        <fullName evidence="2">Uncharacterized protein</fullName>
    </submittedName>
</protein>
<name>M7C323_CHEMY</name>
<reference evidence="3" key="1">
    <citation type="journal article" date="2013" name="Nat. Genet.">
        <title>The draft genomes of soft-shell turtle and green sea turtle yield insights into the development and evolution of the turtle-specific body plan.</title>
        <authorList>
            <person name="Wang Z."/>
            <person name="Pascual-Anaya J."/>
            <person name="Zadissa A."/>
            <person name="Li W."/>
            <person name="Niimura Y."/>
            <person name="Huang Z."/>
            <person name="Li C."/>
            <person name="White S."/>
            <person name="Xiong Z."/>
            <person name="Fang D."/>
            <person name="Wang B."/>
            <person name="Ming Y."/>
            <person name="Chen Y."/>
            <person name="Zheng Y."/>
            <person name="Kuraku S."/>
            <person name="Pignatelli M."/>
            <person name="Herrero J."/>
            <person name="Beal K."/>
            <person name="Nozawa M."/>
            <person name="Li Q."/>
            <person name="Wang J."/>
            <person name="Zhang H."/>
            <person name="Yu L."/>
            <person name="Shigenobu S."/>
            <person name="Wang J."/>
            <person name="Liu J."/>
            <person name="Flicek P."/>
            <person name="Searle S."/>
            <person name="Wang J."/>
            <person name="Kuratani S."/>
            <person name="Yin Y."/>
            <person name="Aken B."/>
            <person name="Zhang G."/>
            <person name="Irie N."/>
        </authorList>
    </citation>
    <scope>NUCLEOTIDE SEQUENCE [LARGE SCALE GENOMIC DNA]</scope>
</reference>
<feature type="compositionally biased region" description="Basic residues" evidence="1">
    <location>
        <begin position="14"/>
        <end position="23"/>
    </location>
</feature>
<proteinExistence type="predicted"/>
<organism evidence="2 3">
    <name type="scientific">Chelonia mydas</name>
    <name type="common">Green sea-turtle</name>
    <name type="synonym">Chelonia agassizi</name>
    <dbReference type="NCBI Taxonomy" id="8469"/>
    <lineage>
        <taxon>Eukaryota</taxon>
        <taxon>Metazoa</taxon>
        <taxon>Chordata</taxon>
        <taxon>Craniata</taxon>
        <taxon>Vertebrata</taxon>
        <taxon>Euteleostomi</taxon>
        <taxon>Archelosauria</taxon>
        <taxon>Testudinata</taxon>
        <taxon>Testudines</taxon>
        <taxon>Cryptodira</taxon>
        <taxon>Durocryptodira</taxon>
        <taxon>Americhelydia</taxon>
        <taxon>Chelonioidea</taxon>
        <taxon>Cheloniidae</taxon>
        <taxon>Chelonia</taxon>
    </lineage>
</organism>
<sequence>MADHSLVNSSTPPRMRRVRRGSVHKGPTSASKRDSLLGRRNHELHVLITMDKIGSKSSTILGDSGSQPGVRVPLKERLYRLYCQCGALWDSSLKPVTVNVSNAVSTLTLHQPNYIDLAATHGDGVIKLA</sequence>
<keyword evidence="3" id="KW-1185">Reference proteome</keyword>
<feature type="compositionally biased region" description="Polar residues" evidence="1">
    <location>
        <begin position="1"/>
        <end position="12"/>
    </location>
</feature>
<gene>
    <name evidence="2" type="ORF">UY3_08029</name>
</gene>
<evidence type="ECO:0000256" key="1">
    <source>
        <dbReference type="SAM" id="MobiDB-lite"/>
    </source>
</evidence>